<organism evidence="11 12">
    <name type="scientific">Planctopirus hydrillae</name>
    <dbReference type="NCBI Taxonomy" id="1841610"/>
    <lineage>
        <taxon>Bacteria</taxon>
        <taxon>Pseudomonadati</taxon>
        <taxon>Planctomycetota</taxon>
        <taxon>Planctomycetia</taxon>
        <taxon>Planctomycetales</taxon>
        <taxon>Planctomycetaceae</taxon>
        <taxon>Planctopirus</taxon>
    </lineage>
</organism>
<evidence type="ECO:0000313" key="12">
    <source>
        <dbReference type="Proteomes" id="UP000094828"/>
    </source>
</evidence>
<dbReference type="EMBL" id="LYDR01000152">
    <property type="protein sequence ID" value="ODA28450.1"/>
    <property type="molecule type" value="Genomic_DNA"/>
</dbReference>
<dbReference type="GO" id="GO:0008915">
    <property type="term" value="F:lipid-A-disaccharide synthase activity"/>
    <property type="evidence" value="ECO:0007669"/>
    <property type="project" value="UniProtKB-UniRule"/>
</dbReference>
<comment type="function">
    <text evidence="1">Condensation of UDP-2,3-diacylglucosamine and 2,3-diacylglucosamine-1-phosphate to form lipid A disaccharide, a precursor of lipid A, a phosphorylated glycolipid that anchors the lipopolysaccharide to the outer membrane of the cell.</text>
</comment>
<keyword evidence="7" id="KW-0808">Transferase</keyword>
<dbReference type="Proteomes" id="UP000094828">
    <property type="component" value="Unassembled WGS sequence"/>
</dbReference>
<keyword evidence="5" id="KW-0441">Lipid A biosynthesis</keyword>
<dbReference type="GO" id="GO:0005543">
    <property type="term" value="F:phospholipid binding"/>
    <property type="evidence" value="ECO:0007669"/>
    <property type="project" value="TreeGrafter"/>
</dbReference>
<reference evidence="11 12" key="1">
    <citation type="submission" date="2016-05" db="EMBL/GenBank/DDBJ databases">
        <title>Genomic and physiological characterization of Planctopirus sp. isolated from fresh water lake.</title>
        <authorList>
            <person name="Subhash Y."/>
            <person name="Ramana C."/>
        </authorList>
    </citation>
    <scope>NUCLEOTIDE SEQUENCE [LARGE SCALE GENOMIC DNA]</scope>
    <source>
        <strain evidence="11 12">JC280</strain>
    </source>
</reference>
<evidence type="ECO:0000256" key="1">
    <source>
        <dbReference type="ARBA" id="ARBA00002056"/>
    </source>
</evidence>
<accession>A0A1C3E5E4</accession>
<dbReference type="PANTHER" id="PTHR30372">
    <property type="entry name" value="LIPID-A-DISACCHARIDE SYNTHASE"/>
    <property type="match status" value="1"/>
</dbReference>
<dbReference type="RefSeq" id="WP_068851539.1">
    <property type="nucleotide sequence ID" value="NZ_LYDR01000152.1"/>
</dbReference>
<keyword evidence="8" id="KW-0443">Lipid metabolism</keyword>
<dbReference type="InterPro" id="IPR003835">
    <property type="entry name" value="Glyco_trans_19"/>
</dbReference>
<evidence type="ECO:0000256" key="4">
    <source>
        <dbReference type="ARBA" id="ARBA00022516"/>
    </source>
</evidence>
<comment type="caution">
    <text evidence="11">The sequence shown here is derived from an EMBL/GenBank/DDBJ whole genome shotgun (WGS) entry which is preliminary data.</text>
</comment>
<gene>
    <name evidence="11" type="ORF">A6X21_12060</name>
</gene>
<dbReference type="EC" id="2.4.1.182" evidence="2 10"/>
<dbReference type="Pfam" id="PF02684">
    <property type="entry name" value="LpxB"/>
    <property type="match status" value="1"/>
</dbReference>
<evidence type="ECO:0000313" key="11">
    <source>
        <dbReference type="EMBL" id="ODA28450.1"/>
    </source>
</evidence>
<evidence type="ECO:0000256" key="6">
    <source>
        <dbReference type="ARBA" id="ARBA00022676"/>
    </source>
</evidence>
<protein>
    <recommendedName>
        <fullName evidence="3 10">Lipid-A-disaccharide synthase</fullName>
        <ecNumber evidence="2 10">2.4.1.182</ecNumber>
    </recommendedName>
</protein>
<evidence type="ECO:0000256" key="3">
    <source>
        <dbReference type="ARBA" id="ARBA00020902"/>
    </source>
</evidence>
<dbReference type="Gene3D" id="3.40.50.2000">
    <property type="entry name" value="Glycogen Phosphorylase B"/>
    <property type="match status" value="1"/>
</dbReference>
<keyword evidence="12" id="KW-1185">Reference proteome</keyword>
<dbReference type="AlphaFoldDB" id="A0A1C3E5E4"/>
<evidence type="ECO:0000256" key="8">
    <source>
        <dbReference type="ARBA" id="ARBA00023098"/>
    </source>
</evidence>
<dbReference type="STRING" id="1841610.A6X21_12060"/>
<evidence type="ECO:0000256" key="7">
    <source>
        <dbReference type="ARBA" id="ARBA00022679"/>
    </source>
</evidence>
<evidence type="ECO:0000256" key="10">
    <source>
        <dbReference type="NCBIfam" id="TIGR00215"/>
    </source>
</evidence>
<dbReference type="NCBIfam" id="TIGR00215">
    <property type="entry name" value="lpxB"/>
    <property type="match status" value="1"/>
</dbReference>
<keyword evidence="6" id="KW-0328">Glycosyltransferase</keyword>
<proteinExistence type="predicted"/>
<dbReference type="SUPFAM" id="SSF53756">
    <property type="entry name" value="UDP-Glycosyltransferase/glycogen phosphorylase"/>
    <property type="match status" value="1"/>
</dbReference>
<comment type="catalytic activity">
    <reaction evidence="9">
        <text>a lipid X + a UDP-2-N,3-O-bis[(3R)-3-hydroxyacyl]-alpha-D-glucosamine = a lipid A disaccharide + UDP + H(+)</text>
        <dbReference type="Rhea" id="RHEA:67828"/>
        <dbReference type="ChEBI" id="CHEBI:15378"/>
        <dbReference type="ChEBI" id="CHEBI:58223"/>
        <dbReference type="ChEBI" id="CHEBI:137748"/>
        <dbReference type="ChEBI" id="CHEBI:176338"/>
        <dbReference type="ChEBI" id="CHEBI:176343"/>
        <dbReference type="EC" id="2.4.1.182"/>
    </reaction>
</comment>
<keyword evidence="4" id="KW-0444">Lipid biosynthesis</keyword>
<dbReference type="GO" id="GO:0016020">
    <property type="term" value="C:membrane"/>
    <property type="evidence" value="ECO:0007669"/>
    <property type="project" value="GOC"/>
</dbReference>
<dbReference type="OrthoDB" id="9801642at2"/>
<dbReference type="PANTHER" id="PTHR30372:SF4">
    <property type="entry name" value="LIPID-A-DISACCHARIDE SYNTHASE, MITOCHONDRIAL-RELATED"/>
    <property type="match status" value="1"/>
</dbReference>
<evidence type="ECO:0000256" key="9">
    <source>
        <dbReference type="ARBA" id="ARBA00048975"/>
    </source>
</evidence>
<name>A0A1C3E5E4_9PLAN</name>
<sequence>MHIFFSVGEPSGDQHAAHLIRALQHRDPGLKVSGLGGPAMEVAGCEVIYPLTNLAVMGIFRVLPLLTTFYKVFRQARAHLQQHRPDAVVLIDFPGFNWHIAKAAKALGIPVYYFMPPQMWAWGGWRIHKLKRTVDHVISGLQFETEWYAQRNVPVTNVGHPFFDEIVHHPLDQSFVREWKPQAGRVVALLPGSRGHEVTHNWPRMLEAARLLQERFDDLTFYVANYKEKQRQWCSEEFVRTGGGLRMNFFVGRTPEIIDIADCALVVSGSVALELLARRTPYATFYSCSKLTHWIGRQIIHIPHFSLPNLMANRRIFPELLFVGEAPEAGRQMADAISPWLADPQQMTLKLEELDALRRDVVQAGALTRTADLILRLTTDRARPEPLSSAA</sequence>
<dbReference type="GO" id="GO:0009245">
    <property type="term" value="P:lipid A biosynthetic process"/>
    <property type="evidence" value="ECO:0007669"/>
    <property type="project" value="UniProtKB-UniRule"/>
</dbReference>
<evidence type="ECO:0000256" key="2">
    <source>
        <dbReference type="ARBA" id="ARBA00012687"/>
    </source>
</evidence>
<evidence type="ECO:0000256" key="5">
    <source>
        <dbReference type="ARBA" id="ARBA00022556"/>
    </source>
</evidence>